<keyword evidence="1" id="KW-0732">Signal</keyword>
<evidence type="ECO:0000256" key="1">
    <source>
        <dbReference type="SAM" id="SignalP"/>
    </source>
</evidence>
<dbReference type="GeneID" id="20039755"/>
<name>W7AIG4_9APIC</name>
<dbReference type="VEuPathDB" id="PlasmoDB:C922_04481"/>
<gene>
    <name evidence="3" type="ORF">C922_04481</name>
</gene>
<proteinExistence type="predicted"/>
<evidence type="ECO:0000313" key="3">
    <source>
        <dbReference type="EMBL" id="EUD65081.1"/>
    </source>
</evidence>
<evidence type="ECO:0000259" key="2">
    <source>
        <dbReference type="Pfam" id="PF12319"/>
    </source>
</evidence>
<dbReference type="Proteomes" id="UP000030640">
    <property type="component" value="Unassembled WGS sequence"/>
</dbReference>
<feature type="domain" description="Tryptophan/threonine-rich plasmodium antigen C-terminal" evidence="2">
    <location>
        <begin position="73"/>
        <end position="291"/>
    </location>
</feature>
<dbReference type="Pfam" id="PF12319">
    <property type="entry name" value="TryThrA_C"/>
    <property type="match status" value="1"/>
</dbReference>
<protein>
    <recommendedName>
        <fullName evidence="2">Tryptophan/threonine-rich plasmodium antigen C-terminal domain-containing protein</fullName>
    </recommendedName>
</protein>
<dbReference type="RefSeq" id="XP_008818286.1">
    <property type="nucleotide sequence ID" value="XM_008820064.1"/>
</dbReference>
<dbReference type="InterPro" id="IPR022089">
    <property type="entry name" value="Plasmodium-antigen_C"/>
</dbReference>
<organism evidence="3 4">
    <name type="scientific">Plasmodium inui San Antonio 1</name>
    <dbReference type="NCBI Taxonomy" id="1237626"/>
    <lineage>
        <taxon>Eukaryota</taxon>
        <taxon>Sar</taxon>
        <taxon>Alveolata</taxon>
        <taxon>Apicomplexa</taxon>
        <taxon>Aconoidasida</taxon>
        <taxon>Haemosporida</taxon>
        <taxon>Plasmodiidae</taxon>
        <taxon>Plasmodium</taxon>
        <taxon>Plasmodium (Plasmodium)</taxon>
    </lineage>
</organism>
<sequence>MVCSISFSIVVLSSALLRYSGVHVAEIRAGKPTEPVTTEVVKEPEPPAVVTAPDPNEFVEEWRFRPLEWKLNEFSKWLKKAEENWKEFHLVLEDGRTQWIENLGDSETGWFQSAEKKWNNYNESLDMEYKSNILKKAKEWKETQWKEWIEKSLKKYITDDFKKWINDHQNNLNAALRVNWETWKKQQMLECNSIRWRLGEDKQWMRWLFHCPNKDDITVPEEYKALYENWNVRKGAEADQWKKWTDKIEKSVIFKDTPAWTKWKNDKTAAFDKWLAAFTNKLIAQKQWTRWF</sequence>
<reference evidence="3 4" key="1">
    <citation type="submission" date="2013-02" db="EMBL/GenBank/DDBJ databases">
        <title>The Genome Sequence of Plasmodium inui San Antonio 1.</title>
        <authorList>
            <consortium name="The Broad Institute Genome Sequencing Platform"/>
            <consortium name="The Broad Institute Genome Sequencing Center for Infectious Disease"/>
            <person name="Neafsey D."/>
            <person name="Cheeseman I."/>
            <person name="Volkman S."/>
            <person name="Adams J."/>
            <person name="Walker B."/>
            <person name="Young S.K."/>
            <person name="Zeng Q."/>
            <person name="Gargeya S."/>
            <person name="Fitzgerald M."/>
            <person name="Haas B."/>
            <person name="Abouelleil A."/>
            <person name="Alvarado L."/>
            <person name="Arachchi H.M."/>
            <person name="Berlin A.M."/>
            <person name="Chapman S.B."/>
            <person name="Dewar J."/>
            <person name="Goldberg J."/>
            <person name="Griggs A."/>
            <person name="Gujja S."/>
            <person name="Hansen M."/>
            <person name="Howarth C."/>
            <person name="Imamovic A."/>
            <person name="Larimer J."/>
            <person name="McCowan C."/>
            <person name="Murphy C."/>
            <person name="Neiman D."/>
            <person name="Pearson M."/>
            <person name="Priest M."/>
            <person name="Roberts A."/>
            <person name="Saif S."/>
            <person name="Shea T."/>
            <person name="Sisk P."/>
            <person name="Sykes S."/>
            <person name="Wortman J."/>
            <person name="Nusbaum C."/>
            <person name="Birren B."/>
        </authorList>
    </citation>
    <scope>NUCLEOTIDE SEQUENCE [LARGE SCALE GENOMIC DNA]</scope>
    <source>
        <strain evidence="3 4">San Antonio 1</strain>
    </source>
</reference>
<feature type="chain" id="PRO_5012135874" description="Tryptophan/threonine-rich plasmodium antigen C-terminal domain-containing protein" evidence="1">
    <location>
        <begin position="16"/>
        <end position="292"/>
    </location>
</feature>
<dbReference type="AlphaFoldDB" id="W7AIG4"/>
<feature type="signal peptide" evidence="1">
    <location>
        <begin position="1"/>
        <end position="15"/>
    </location>
</feature>
<dbReference type="OrthoDB" id="383196at2759"/>
<dbReference type="EMBL" id="KI965483">
    <property type="protein sequence ID" value="EUD65081.1"/>
    <property type="molecule type" value="Genomic_DNA"/>
</dbReference>
<keyword evidence="4" id="KW-1185">Reference proteome</keyword>
<accession>W7AIG4</accession>
<evidence type="ECO:0000313" key="4">
    <source>
        <dbReference type="Proteomes" id="UP000030640"/>
    </source>
</evidence>